<dbReference type="GeneID" id="83258366"/>
<dbReference type="PROSITE" id="PS50110">
    <property type="entry name" value="RESPONSE_REGULATORY"/>
    <property type="match status" value="1"/>
</dbReference>
<keyword evidence="1 2" id="KW-0597">Phosphoprotein</keyword>
<evidence type="ECO:0000313" key="4">
    <source>
        <dbReference type="EMBL" id="MDO6576113.1"/>
    </source>
</evidence>
<dbReference type="Proteomes" id="UP001170717">
    <property type="component" value="Unassembled WGS sequence"/>
</dbReference>
<dbReference type="Gene3D" id="3.40.50.2300">
    <property type="match status" value="1"/>
</dbReference>
<evidence type="ECO:0000313" key="5">
    <source>
        <dbReference type="Proteomes" id="UP001170717"/>
    </source>
</evidence>
<dbReference type="SUPFAM" id="SSF52172">
    <property type="entry name" value="CheY-like"/>
    <property type="match status" value="1"/>
</dbReference>
<dbReference type="AlphaFoldDB" id="A0AAW7Z0V7"/>
<proteinExistence type="predicted"/>
<evidence type="ECO:0000256" key="2">
    <source>
        <dbReference type="PROSITE-ProRule" id="PRU00169"/>
    </source>
</evidence>
<dbReference type="Gene3D" id="1.25.40.10">
    <property type="entry name" value="Tetratricopeptide repeat domain"/>
    <property type="match status" value="1"/>
</dbReference>
<dbReference type="InterPro" id="IPR001789">
    <property type="entry name" value="Sig_transdc_resp-reg_receiver"/>
</dbReference>
<dbReference type="InterPro" id="IPR011006">
    <property type="entry name" value="CheY-like_superfamily"/>
</dbReference>
<dbReference type="EMBL" id="JAUOQI010000001">
    <property type="protein sequence ID" value="MDO6576113.1"/>
    <property type="molecule type" value="Genomic_DNA"/>
</dbReference>
<dbReference type="SUPFAM" id="SSF48452">
    <property type="entry name" value="TPR-like"/>
    <property type="match status" value="1"/>
</dbReference>
<dbReference type="Pfam" id="PF00072">
    <property type="entry name" value="Response_reg"/>
    <property type="match status" value="1"/>
</dbReference>
<protein>
    <submittedName>
        <fullName evidence="4">Response regulator</fullName>
    </submittedName>
</protein>
<sequence length="547" mass="61863">MDYRIAIVEDNATARTTLRGHLLPIAKLNVSSFGSGVELKSALRKQHFELIIMDYHLGQGRTGVEWVQSLKESGFIRPGTGLIFLTSDRSPQTIGRIMDLQPDALLIKPYTIASLSRQIKHYLSYRQYIEPVLREMDNKQRPAAITLLRKKLREGVPPRLASDVGKLFAKLLFENDDILHAMRVYDDVLTRSDKVLWAQWGKIKCQYAAGLWPDCQDALSDMVTSSLARDSAFEWLASLSFEQKSYEQVETYLSQIKFSELSLPAARLKSIAYQKQDKVVEAIDLLQKKRAMHRSAKDRFNDFTFELAEFYLLLAEEAPSTNREESLSQARKLVGLAGRSQSDRQVLQKRDYLLAFSAILEGEDQKAAHLLESDYMDDYLRTEPSMLVIAAKVHHGLGEEGKASQLLALAKQKNSELQIISEQVANDDLIFNGGERLGLNHDQAVMLNETGTKLFVDKQYLPAMKHFYDALNLSPETAAFGLNLLQCMIESDTAVYRKYGIRKLLRVVADMPLSESNHHRLTQLNLAAQTNAEKLMAPAINEDNKGH</sequence>
<gene>
    <name evidence="4" type="ORF">Q4527_01865</name>
</gene>
<name>A0AAW7Z0V7_9ALTE</name>
<accession>A0AAW7Z0V7</accession>
<comment type="caution">
    <text evidence="4">The sequence shown here is derived from an EMBL/GenBank/DDBJ whole genome shotgun (WGS) entry which is preliminary data.</text>
</comment>
<dbReference type="PANTHER" id="PTHR44591">
    <property type="entry name" value="STRESS RESPONSE REGULATOR PROTEIN 1"/>
    <property type="match status" value="1"/>
</dbReference>
<feature type="domain" description="Response regulatory" evidence="3">
    <location>
        <begin position="4"/>
        <end position="123"/>
    </location>
</feature>
<dbReference type="InterPro" id="IPR011990">
    <property type="entry name" value="TPR-like_helical_dom_sf"/>
</dbReference>
<dbReference type="RefSeq" id="WP_257721653.1">
    <property type="nucleotide sequence ID" value="NZ_CP014322.1"/>
</dbReference>
<dbReference type="InterPro" id="IPR050595">
    <property type="entry name" value="Bact_response_regulator"/>
</dbReference>
<reference evidence="4" key="1">
    <citation type="submission" date="2023-07" db="EMBL/GenBank/DDBJ databases">
        <title>Genome content predicts the carbon catabolic preferences of heterotrophic bacteria.</title>
        <authorList>
            <person name="Gralka M."/>
        </authorList>
    </citation>
    <scope>NUCLEOTIDE SEQUENCE</scope>
    <source>
        <strain evidence="4">F2M12</strain>
    </source>
</reference>
<dbReference type="GO" id="GO:0000160">
    <property type="term" value="P:phosphorelay signal transduction system"/>
    <property type="evidence" value="ECO:0007669"/>
    <property type="project" value="InterPro"/>
</dbReference>
<organism evidence="4 5">
    <name type="scientific">Alteromonas stellipolaris</name>
    <dbReference type="NCBI Taxonomy" id="233316"/>
    <lineage>
        <taxon>Bacteria</taxon>
        <taxon>Pseudomonadati</taxon>
        <taxon>Pseudomonadota</taxon>
        <taxon>Gammaproteobacteria</taxon>
        <taxon>Alteromonadales</taxon>
        <taxon>Alteromonadaceae</taxon>
        <taxon>Alteromonas/Salinimonas group</taxon>
        <taxon>Alteromonas</taxon>
    </lineage>
</organism>
<dbReference type="PANTHER" id="PTHR44591:SF3">
    <property type="entry name" value="RESPONSE REGULATORY DOMAIN-CONTAINING PROTEIN"/>
    <property type="match status" value="1"/>
</dbReference>
<evidence type="ECO:0000259" key="3">
    <source>
        <dbReference type="PROSITE" id="PS50110"/>
    </source>
</evidence>
<feature type="modified residue" description="4-aspartylphosphate" evidence="2">
    <location>
        <position position="54"/>
    </location>
</feature>
<evidence type="ECO:0000256" key="1">
    <source>
        <dbReference type="ARBA" id="ARBA00022553"/>
    </source>
</evidence>
<dbReference type="SMART" id="SM00448">
    <property type="entry name" value="REC"/>
    <property type="match status" value="1"/>
</dbReference>